<organism evidence="1 2">
    <name type="scientific">Vibrio thalassae</name>
    <dbReference type="NCBI Taxonomy" id="1243014"/>
    <lineage>
        <taxon>Bacteria</taxon>
        <taxon>Pseudomonadati</taxon>
        <taxon>Pseudomonadota</taxon>
        <taxon>Gammaproteobacteria</taxon>
        <taxon>Vibrionales</taxon>
        <taxon>Vibrionaceae</taxon>
        <taxon>Vibrio</taxon>
    </lineage>
</organism>
<sequence length="38" mass="4405">MINMLTVGYVSTKSVYFSVDFTTNIMIYEIFISDMNES</sequence>
<proteinExistence type="predicted"/>
<dbReference type="AlphaFoldDB" id="A0A240EGV1"/>
<evidence type="ECO:0000313" key="2">
    <source>
        <dbReference type="Proteomes" id="UP000219336"/>
    </source>
</evidence>
<name>A0A240EGV1_9VIBR</name>
<evidence type="ECO:0000313" key="1">
    <source>
        <dbReference type="EMBL" id="SNX47918.1"/>
    </source>
</evidence>
<keyword evidence="2" id="KW-1185">Reference proteome</keyword>
<dbReference type="EMBL" id="OANU01000015">
    <property type="protein sequence ID" value="SNX47918.1"/>
    <property type="molecule type" value="Genomic_DNA"/>
</dbReference>
<accession>A0A240EGV1</accession>
<dbReference type="Proteomes" id="UP000219336">
    <property type="component" value="Unassembled WGS sequence"/>
</dbReference>
<protein>
    <submittedName>
        <fullName evidence="1">Uncharacterized protein</fullName>
    </submittedName>
</protein>
<gene>
    <name evidence="1" type="ORF">VTH8203_01533</name>
</gene>
<reference evidence="2" key="1">
    <citation type="submission" date="2016-06" db="EMBL/GenBank/DDBJ databases">
        <authorList>
            <person name="Rodrigo-Torres L."/>
            <person name="Arahal R.D."/>
            <person name="Lucena T."/>
        </authorList>
    </citation>
    <scope>NUCLEOTIDE SEQUENCE [LARGE SCALE GENOMIC DNA]</scope>
    <source>
        <strain evidence="2">CECT8203</strain>
    </source>
</reference>